<evidence type="ECO:0000313" key="2">
    <source>
        <dbReference type="EMBL" id="TCZ74147.1"/>
    </source>
</evidence>
<feature type="signal peptide" evidence="1">
    <location>
        <begin position="1"/>
        <end position="19"/>
    </location>
</feature>
<evidence type="ECO:0000256" key="1">
    <source>
        <dbReference type="SAM" id="SignalP"/>
    </source>
</evidence>
<proteinExistence type="predicted"/>
<dbReference type="EMBL" id="SKFH01000003">
    <property type="protein sequence ID" value="TCZ74147.1"/>
    <property type="molecule type" value="Genomic_DNA"/>
</dbReference>
<comment type="caution">
    <text evidence="2">The sequence shown here is derived from an EMBL/GenBank/DDBJ whole genome shotgun (WGS) entry which is preliminary data.</text>
</comment>
<keyword evidence="3" id="KW-1185">Reference proteome</keyword>
<protein>
    <submittedName>
        <fullName evidence="2">Uncharacterized protein</fullName>
    </submittedName>
</protein>
<organism evidence="2 3">
    <name type="scientific">Flaviaesturariibacter aridisoli</name>
    <dbReference type="NCBI Taxonomy" id="2545761"/>
    <lineage>
        <taxon>Bacteria</taxon>
        <taxon>Pseudomonadati</taxon>
        <taxon>Bacteroidota</taxon>
        <taxon>Chitinophagia</taxon>
        <taxon>Chitinophagales</taxon>
        <taxon>Chitinophagaceae</taxon>
        <taxon>Flaviaestuariibacter</taxon>
    </lineage>
</organism>
<keyword evidence="1" id="KW-0732">Signal</keyword>
<dbReference type="Proteomes" id="UP000295164">
    <property type="component" value="Unassembled WGS sequence"/>
</dbReference>
<reference evidence="2 3" key="1">
    <citation type="submission" date="2019-03" db="EMBL/GenBank/DDBJ databases">
        <authorList>
            <person name="Kim M.K.M."/>
        </authorList>
    </citation>
    <scope>NUCLEOTIDE SEQUENCE [LARGE SCALE GENOMIC DNA]</scope>
    <source>
        <strain evidence="2 3">17J68-15</strain>
    </source>
</reference>
<dbReference type="RefSeq" id="WP_131850746.1">
    <property type="nucleotide sequence ID" value="NZ_SKFH01000003.1"/>
</dbReference>
<gene>
    <name evidence="2" type="ORF">E0486_03465</name>
</gene>
<feature type="chain" id="PRO_5020267123" evidence="1">
    <location>
        <begin position="20"/>
        <end position="492"/>
    </location>
</feature>
<sequence length="492" mass="55649">MSSCLRLLLCLLYFLPATAQRRAAQYPMSVRQVLKAEILPAGRQGFILTFVEREAVNRIWQEPGKEPVYLLHQSDATQVPDYRVNSDLSRRLLRLYRNSIYWGGSYGERRLQEVLRDPQSYHLYFVETDLATGAVAVTDTIRKRREEVKVAAWRSADGLCLVTCAHRENRFFFYCKKPGRRVECHEWSISNEDMKRMGRGEEAVDWFRESNDHFYESGARYDVLNAFERCKVYHRGDGLQLLVTADDRSNWRLALHPDGYELSQLAPAPGRGPGRITPAVLVDSLLVAAQVDSDALQLRFYRASDGALLKETRIHSGNLGEWSSAPIEKHGSFWSPSDLDSAVFSEFLRRARSNGLGLTGYGEDGRLYLAFGALHKPVLTATRLLDLLVTAGGSYALNASPGTSGYMVMVHYGGTPNHFEFGSTVNSRFEPLPDLADYSVWERLRLFLSANQVEAGALSFFYMDGSFYLGGFFSSDRYSVFRFPEKAPKNGK</sequence>
<name>A0A4R4E571_9BACT</name>
<evidence type="ECO:0000313" key="3">
    <source>
        <dbReference type="Proteomes" id="UP000295164"/>
    </source>
</evidence>
<accession>A0A4R4E571</accession>
<dbReference type="AlphaFoldDB" id="A0A4R4E571"/>